<organism evidence="1 2">
    <name type="scientific">Pythium insidiosum</name>
    <name type="common">Pythiosis disease agent</name>
    <dbReference type="NCBI Taxonomy" id="114742"/>
    <lineage>
        <taxon>Eukaryota</taxon>
        <taxon>Sar</taxon>
        <taxon>Stramenopiles</taxon>
        <taxon>Oomycota</taxon>
        <taxon>Peronosporomycetes</taxon>
        <taxon>Pythiales</taxon>
        <taxon>Pythiaceae</taxon>
        <taxon>Pythium</taxon>
    </lineage>
</organism>
<accession>A0AAD5Q256</accession>
<dbReference type="EMBL" id="JAKCXM010005310">
    <property type="protein sequence ID" value="KAJ0389001.1"/>
    <property type="molecule type" value="Genomic_DNA"/>
</dbReference>
<comment type="caution">
    <text evidence="1">The sequence shown here is derived from an EMBL/GenBank/DDBJ whole genome shotgun (WGS) entry which is preliminary data.</text>
</comment>
<keyword evidence="2" id="KW-1185">Reference proteome</keyword>
<name>A0AAD5Q256_PYTIN</name>
<sequence length="91" mass="10388">MRAALHVMKREVAAEEKRLDGAPEGELFAVQVLQRDEIQPSTDVGAERQELERVLEAKRSGEEVLWSTEFAALDTVRRFAIHHADELEMML</sequence>
<evidence type="ECO:0000313" key="1">
    <source>
        <dbReference type="EMBL" id="KAJ0389001.1"/>
    </source>
</evidence>
<reference evidence="1" key="1">
    <citation type="submission" date="2021-12" db="EMBL/GenBank/DDBJ databases">
        <title>Prjna785345.</title>
        <authorList>
            <person name="Rujirawat T."/>
            <person name="Krajaejun T."/>
        </authorList>
    </citation>
    <scope>NUCLEOTIDE SEQUENCE</scope>
    <source>
        <strain evidence="1">Pi057C3</strain>
    </source>
</reference>
<proteinExistence type="predicted"/>
<dbReference type="AlphaFoldDB" id="A0AAD5Q256"/>
<dbReference type="Proteomes" id="UP001209570">
    <property type="component" value="Unassembled WGS sequence"/>
</dbReference>
<protein>
    <submittedName>
        <fullName evidence="1">Uncharacterized protein</fullName>
    </submittedName>
</protein>
<evidence type="ECO:0000313" key="2">
    <source>
        <dbReference type="Proteomes" id="UP001209570"/>
    </source>
</evidence>
<gene>
    <name evidence="1" type="ORF">P43SY_010229</name>
</gene>